<dbReference type="InterPro" id="IPR043502">
    <property type="entry name" value="DNA/RNA_pol_sf"/>
</dbReference>
<feature type="compositionally biased region" description="Low complexity" evidence="1">
    <location>
        <begin position="318"/>
        <end position="331"/>
    </location>
</feature>
<dbReference type="Pfam" id="PF03372">
    <property type="entry name" value="Exo_endo_phos"/>
    <property type="match status" value="1"/>
</dbReference>
<evidence type="ECO:0000259" key="2">
    <source>
        <dbReference type="Pfam" id="PF00078"/>
    </source>
</evidence>
<proteinExistence type="predicted"/>
<evidence type="ECO:0000259" key="4">
    <source>
        <dbReference type="Pfam" id="PF14111"/>
    </source>
</evidence>
<evidence type="ECO:0000313" key="5">
    <source>
        <dbReference type="EMBL" id="KAK9681646.1"/>
    </source>
</evidence>
<name>A0AAW1HXE8_SAPOF</name>
<dbReference type="Proteomes" id="UP001443914">
    <property type="component" value="Unassembled WGS sequence"/>
</dbReference>
<evidence type="ECO:0000313" key="6">
    <source>
        <dbReference type="Proteomes" id="UP001443914"/>
    </source>
</evidence>
<feature type="compositionally biased region" description="Basic residues" evidence="1">
    <location>
        <begin position="1"/>
        <end position="13"/>
    </location>
</feature>
<dbReference type="InterPro" id="IPR005135">
    <property type="entry name" value="Endo/exonuclease/phosphatase"/>
</dbReference>
<dbReference type="InterPro" id="IPR025558">
    <property type="entry name" value="DUF4283"/>
</dbReference>
<dbReference type="SUPFAM" id="SSF56672">
    <property type="entry name" value="DNA/RNA polymerases"/>
    <property type="match status" value="1"/>
</dbReference>
<feature type="domain" description="Endonuclease/exonuclease/phosphatase" evidence="3">
    <location>
        <begin position="426"/>
        <end position="648"/>
    </location>
</feature>
<evidence type="ECO:0000259" key="3">
    <source>
        <dbReference type="Pfam" id="PF03372"/>
    </source>
</evidence>
<dbReference type="Pfam" id="PF14111">
    <property type="entry name" value="DUF4283"/>
    <property type="match status" value="1"/>
</dbReference>
<comment type="caution">
    <text evidence="5">The sequence shown here is derived from an EMBL/GenBank/DDBJ whole genome shotgun (WGS) entry which is preliminary data.</text>
</comment>
<dbReference type="InterPro" id="IPR036691">
    <property type="entry name" value="Endo/exonu/phosph_ase_sf"/>
</dbReference>
<evidence type="ECO:0000256" key="1">
    <source>
        <dbReference type="SAM" id="MobiDB-lite"/>
    </source>
</evidence>
<sequence length="1006" mass="111149">MARGRGRPPKSRPSRASPANSLSIGTNFSLDYSVSYNTQDNAIRSPILLCDFLDGALRSSVSASGGSVDVGNGSGVPETVEMAAGTVVSEVPVSMVVVGSSMVTGNNSVVGDAEQPSLGKMGQQGPSWVEVGHIASPIVQYFRKGWFSFRFSSSEAMNSVMREGLWRMGSCSIILKQWSPTFSVEMEKVSVVPVWVLFHGLDPYLWSDMVLSKIASKLGRPLFADKTTTLKSKLSFARVMVEVDVSKPLFTQVYVNSPFVGPFVQEVEYEWVPHYCSGCGKLRHVLEKCKWNKKNVDVEQPVVTAPGPATSVGAPQAGDTGSGSQLLGGTSDPIQASPNPVNRELGSLVQGNGELVSEAVKHSGCTVLGPGSPPQDAPISLVKDSFGKSWSLMFEQELNPLITLNSFDVLNRFCGDILESQEGLICSWNIRGCNDPLKMQEVCSFLRRENLDVFGILETRVKEKKAFKLAGSRFKTFGFLANYEFHRNGRIWVIWNPCTVSVTPLCVQTQYMHCQVNYFSSNSVCQVTFVYADNDSKIRQSLWSDLRVLSSSAQNWLVIGDFNVVRDVSERISNTLPALSDVLELNSCLLSCGLEDMSGSGCDYTWTNNQDGQARVWCKLDRALVSTTWLASFPSSIAHFLPYGVSDHSPVIVNVLNNGRLVNDAWRLPYSGTAMHRFFSHLRNVRGALRGLHRGGFSNIQARVAEARTRLEECQHRLQGNPSDGALHDQERHLRTVYMRFLTVELSMLRQKSKADSIIFNDGLTKFFYARVNERRQAQVIGSIVDHKGGTRNGMSEVANSFIDYYMSLLGSSRPVKDLDFSFIFAGAGISVVDWPSLVGPVLDTKIDAAFASIKPDKSPGPDGFSSAFFTASWNTIKHDFRDCVQEFFRTGRMAKQANITLITLVPKKKVVGSVLDFRPISCCTVMYKVISKILANRLQPFMAGLVGKEQAAFIKGRSIFDNILLSQSLVKSYGRKFLTPRCLVKVDIRKAFDSLQWQFISNMLL</sequence>
<keyword evidence="6" id="KW-1185">Reference proteome</keyword>
<dbReference type="EMBL" id="JBDFQZ010000010">
    <property type="protein sequence ID" value="KAK9681646.1"/>
    <property type="molecule type" value="Genomic_DNA"/>
</dbReference>
<feature type="region of interest" description="Disordered" evidence="1">
    <location>
        <begin position="1"/>
        <end position="20"/>
    </location>
</feature>
<evidence type="ECO:0008006" key="7">
    <source>
        <dbReference type="Google" id="ProtNLM"/>
    </source>
</evidence>
<feature type="region of interest" description="Disordered" evidence="1">
    <location>
        <begin position="306"/>
        <end position="331"/>
    </location>
</feature>
<dbReference type="PANTHER" id="PTHR31286">
    <property type="entry name" value="GLYCINE-RICH CELL WALL STRUCTURAL PROTEIN 1.8-LIKE"/>
    <property type="match status" value="1"/>
</dbReference>
<dbReference type="InterPro" id="IPR040256">
    <property type="entry name" value="At4g02000-like"/>
</dbReference>
<dbReference type="PANTHER" id="PTHR31286:SF180">
    <property type="entry name" value="OS10G0362600 PROTEIN"/>
    <property type="match status" value="1"/>
</dbReference>
<dbReference type="CDD" id="cd01650">
    <property type="entry name" value="RT_nLTR_like"/>
    <property type="match status" value="1"/>
</dbReference>
<gene>
    <name evidence="5" type="ORF">RND81_10G017700</name>
</gene>
<dbReference type="Pfam" id="PF00078">
    <property type="entry name" value="RVT_1"/>
    <property type="match status" value="1"/>
</dbReference>
<dbReference type="Gene3D" id="3.60.10.10">
    <property type="entry name" value="Endonuclease/exonuclease/phosphatase"/>
    <property type="match status" value="1"/>
</dbReference>
<feature type="domain" description="DUF4283" evidence="4">
    <location>
        <begin position="132"/>
        <end position="185"/>
    </location>
</feature>
<dbReference type="InterPro" id="IPR000477">
    <property type="entry name" value="RT_dom"/>
</dbReference>
<organism evidence="5 6">
    <name type="scientific">Saponaria officinalis</name>
    <name type="common">Common soapwort</name>
    <name type="synonym">Lychnis saponaria</name>
    <dbReference type="NCBI Taxonomy" id="3572"/>
    <lineage>
        <taxon>Eukaryota</taxon>
        <taxon>Viridiplantae</taxon>
        <taxon>Streptophyta</taxon>
        <taxon>Embryophyta</taxon>
        <taxon>Tracheophyta</taxon>
        <taxon>Spermatophyta</taxon>
        <taxon>Magnoliopsida</taxon>
        <taxon>eudicotyledons</taxon>
        <taxon>Gunneridae</taxon>
        <taxon>Pentapetalae</taxon>
        <taxon>Caryophyllales</taxon>
        <taxon>Caryophyllaceae</taxon>
        <taxon>Caryophylleae</taxon>
        <taxon>Saponaria</taxon>
    </lineage>
</organism>
<dbReference type="AlphaFoldDB" id="A0AAW1HXE8"/>
<reference evidence="5" key="1">
    <citation type="submission" date="2024-03" db="EMBL/GenBank/DDBJ databases">
        <title>WGS assembly of Saponaria officinalis var. Norfolk2.</title>
        <authorList>
            <person name="Jenkins J."/>
            <person name="Shu S."/>
            <person name="Grimwood J."/>
            <person name="Barry K."/>
            <person name="Goodstein D."/>
            <person name="Schmutz J."/>
            <person name="Leebens-Mack J."/>
            <person name="Osbourn A."/>
        </authorList>
    </citation>
    <scope>NUCLEOTIDE SEQUENCE [LARGE SCALE GENOMIC DNA]</scope>
    <source>
        <strain evidence="5">JIC</strain>
    </source>
</reference>
<dbReference type="GO" id="GO:0003824">
    <property type="term" value="F:catalytic activity"/>
    <property type="evidence" value="ECO:0007669"/>
    <property type="project" value="InterPro"/>
</dbReference>
<dbReference type="SUPFAM" id="SSF56219">
    <property type="entry name" value="DNase I-like"/>
    <property type="match status" value="1"/>
</dbReference>
<accession>A0AAW1HXE8</accession>
<protein>
    <recommendedName>
        <fullName evidence="7">Reverse transcriptase domain-containing protein</fullName>
    </recommendedName>
</protein>
<feature type="domain" description="Reverse transcriptase" evidence="2">
    <location>
        <begin position="907"/>
        <end position="1003"/>
    </location>
</feature>